<accession>A0A4V3HGD9</accession>
<reference evidence="1 2" key="1">
    <citation type="submission" date="2019-03" db="EMBL/GenBank/DDBJ databases">
        <title>Genomic Encyclopedia of Type Strains, Phase IV (KMG-IV): sequencing the most valuable type-strain genomes for metagenomic binning, comparative biology and taxonomic classification.</title>
        <authorList>
            <person name="Goeker M."/>
        </authorList>
    </citation>
    <scope>NUCLEOTIDE SEQUENCE [LARGE SCALE GENOMIC DNA]</scope>
    <source>
        <strain evidence="1 2">DSM 25964</strain>
    </source>
</reference>
<proteinExistence type="predicted"/>
<dbReference type="RefSeq" id="WP_166670069.1">
    <property type="nucleotide sequence ID" value="NZ_SORI01000007.1"/>
</dbReference>
<organism evidence="1 2">
    <name type="scientific">Aminivibrio pyruvatiphilus</name>
    <dbReference type="NCBI Taxonomy" id="1005740"/>
    <lineage>
        <taxon>Bacteria</taxon>
        <taxon>Thermotogati</taxon>
        <taxon>Synergistota</taxon>
        <taxon>Synergistia</taxon>
        <taxon>Synergistales</taxon>
        <taxon>Aminobacteriaceae</taxon>
        <taxon>Aminivibrio</taxon>
    </lineage>
</organism>
<comment type="caution">
    <text evidence="1">The sequence shown here is derived from an EMBL/GenBank/DDBJ whole genome shotgun (WGS) entry which is preliminary data.</text>
</comment>
<evidence type="ECO:0000313" key="1">
    <source>
        <dbReference type="EMBL" id="TDY60901.1"/>
    </source>
</evidence>
<keyword evidence="2" id="KW-1185">Reference proteome</keyword>
<dbReference type="EMBL" id="SORI01000007">
    <property type="protein sequence ID" value="TDY60901.1"/>
    <property type="molecule type" value="Genomic_DNA"/>
</dbReference>
<name>A0A4V3HGD9_9BACT</name>
<dbReference type="Proteomes" id="UP000295066">
    <property type="component" value="Unassembled WGS sequence"/>
</dbReference>
<dbReference type="AlphaFoldDB" id="A0A4V3HGD9"/>
<sequence>MAGSALISLFEPCGTDRGLLRSKAVPFLRSIRKALESPGQETARCEPGWKTGV</sequence>
<gene>
    <name evidence="1" type="ORF">C8D99_107108</name>
</gene>
<protein>
    <submittedName>
        <fullName evidence="1">Uncharacterized protein</fullName>
    </submittedName>
</protein>
<evidence type="ECO:0000313" key="2">
    <source>
        <dbReference type="Proteomes" id="UP000295066"/>
    </source>
</evidence>